<keyword evidence="2" id="KW-1185">Reference proteome</keyword>
<evidence type="ECO:0000313" key="1">
    <source>
        <dbReference type="EMBL" id="KAE9594440.1"/>
    </source>
</evidence>
<gene>
    <name evidence="1" type="ORF">Lalb_Chr18g0053811</name>
</gene>
<dbReference type="AlphaFoldDB" id="A0A6A4NZ54"/>
<proteinExistence type="predicted"/>
<reference evidence="2" key="1">
    <citation type="journal article" date="2020" name="Nat. Commun.">
        <title>Genome sequence of the cluster root forming white lupin.</title>
        <authorList>
            <person name="Hufnagel B."/>
            <person name="Marques A."/>
            <person name="Soriano A."/>
            <person name="Marques L."/>
            <person name="Divol F."/>
            <person name="Doumas P."/>
            <person name="Sallet E."/>
            <person name="Mancinotti D."/>
            <person name="Carrere S."/>
            <person name="Marande W."/>
            <person name="Arribat S."/>
            <person name="Keller J."/>
            <person name="Huneau C."/>
            <person name="Blein T."/>
            <person name="Aime D."/>
            <person name="Laguerre M."/>
            <person name="Taylor J."/>
            <person name="Schubert V."/>
            <person name="Nelson M."/>
            <person name="Geu-Flores F."/>
            <person name="Crespi M."/>
            <person name="Gallardo-Guerrero K."/>
            <person name="Delaux P.-M."/>
            <person name="Salse J."/>
            <person name="Berges H."/>
            <person name="Guyot R."/>
            <person name="Gouzy J."/>
            <person name="Peret B."/>
        </authorList>
    </citation>
    <scope>NUCLEOTIDE SEQUENCE [LARGE SCALE GENOMIC DNA]</scope>
    <source>
        <strain evidence="2">cv. Amiga</strain>
    </source>
</reference>
<name>A0A6A4NZ54_LUPAL</name>
<dbReference type="Proteomes" id="UP000447434">
    <property type="component" value="Chromosome 18"/>
</dbReference>
<sequence length="53" mass="6269">MKMEENNKWKEEVAEDCCFFCKDGGIMRICDYDICLQAGFCRVIERSENLRVV</sequence>
<organism evidence="1 2">
    <name type="scientific">Lupinus albus</name>
    <name type="common">White lupine</name>
    <name type="synonym">Lupinus termis</name>
    <dbReference type="NCBI Taxonomy" id="3870"/>
    <lineage>
        <taxon>Eukaryota</taxon>
        <taxon>Viridiplantae</taxon>
        <taxon>Streptophyta</taxon>
        <taxon>Embryophyta</taxon>
        <taxon>Tracheophyta</taxon>
        <taxon>Spermatophyta</taxon>
        <taxon>Magnoliopsida</taxon>
        <taxon>eudicotyledons</taxon>
        <taxon>Gunneridae</taxon>
        <taxon>Pentapetalae</taxon>
        <taxon>rosids</taxon>
        <taxon>fabids</taxon>
        <taxon>Fabales</taxon>
        <taxon>Fabaceae</taxon>
        <taxon>Papilionoideae</taxon>
        <taxon>50 kb inversion clade</taxon>
        <taxon>genistoids sensu lato</taxon>
        <taxon>core genistoids</taxon>
        <taxon>Genisteae</taxon>
        <taxon>Lupinus</taxon>
    </lineage>
</organism>
<accession>A0A6A4NZ54</accession>
<evidence type="ECO:0000313" key="2">
    <source>
        <dbReference type="Proteomes" id="UP000447434"/>
    </source>
</evidence>
<protein>
    <submittedName>
        <fullName evidence="1">Uncharacterized protein</fullName>
    </submittedName>
</protein>
<comment type="caution">
    <text evidence="1">The sequence shown here is derived from an EMBL/GenBank/DDBJ whole genome shotgun (WGS) entry which is preliminary data.</text>
</comment>
<dbReference type="EMBL" id="WOCE01000018">
    <property type="protein sequence ID" value="KAE9594440.1"/>
    <property type="molecule type" value="Genomic_DNA"/>
</dbReference>